<name>A0AAV1Z744_9ARAC</name>
<reference evidence="1 2" key="1">
    <citation type="submission" date="2024-04" db="EMBL/GenBank/DDBJ databases">
        <authorList>
            <person name="Rising A."/>
            <person name="Reimegard J."/>
            <person name="Sonavane S."/>
            <person name="Akerstrom W."/>
            <person name="Nylinder S."/>
            <person name="Hedman E."/>
            <person name="Kallberg Y."/>
        </authorList>
    </citation>
    <scope>NUCLEOTIDE SEQUENCE [LARGE SCALE GENOMIC DNA]</scope>
</reference>
<organism evidence="1 2">
    <name type="scientific">Larinioides sclopetarius</name>
    <dbReference type="NCBI Taxonomy" id="280406"/>
    <lineage>
        <taxon>Eukaryota</taxon>
        <taxon>Metazoa</taxon>
        <taxon>Ecdysozoa</taxon>
        <taxon>Arthropoda</taxon>
        <taxon>Chelicerata</taxon>
        <taxon>Arachnida</taxon>
        <taxon>Araneae</taxon>
        <taxon>Araneomorphae</taxon>
        <taxon>Entelegynae</taxon>
        <taxon>Araneoidea</taxon>
        <taxon>Araneidae</taxon>
        <taxon>Larinioides</taxon>
    </lineage>
</organism>
<dbReference type="AlphaFoldDB" id="A0AAV1Z744"/>
<dbReference type="EMBL" id="CAXIEN010000025">
    <property type="protein sequence ID" value="CAL1266837.1"/>
    <property type="molecule type" value="Genomic_DNA"/>
</dbReference>
<accession>A0AAV1Z744</accession>
<evidence type="ECO:0000313" key="1">
    <source>
        <dbReference type="EMBL" id="CAL1266837.1"/>
    </source>
</evidence>
<comment type="caution">
    <text evidence="1">The sequence shown here is derived from an EMBL/GenBank/DDBJ whole genome shotgun (WGS) entry which is preliminary data.</text>
</comment>
<keyword evidence="2" id="KW-1185">Reference proteome</keyword>
<gene>
    <name evidence="1" type="ORF">LARSCL_LOCUS3306</name>
</gene>
<proteinExistence type="predicted"/>
<protein>
    <submittedName>
        <fullName evidence="1">Uncharacterized protein</fullName>
    </submittedName>
</protein>
<dbReference type="Proteomes" id="UP001497382">
    <property type="component" value="Unassembled WGS sequence"/>
</dbReference>
<sequence>MDIGMEDKKIVERLLACQRREKFMCLYCGILHVQQGCVLLFHS</sequence>
<evidence type="ECO:0000313" key="2">
    <source>
        <dbReference type="Proteomes" id="UP001497382"/>
    </source>
</evidence>